<dbReference type="PANTHER" id="PTHR23026:SF90">
    <property type="entry name" value="IODOTYROSINE DEIODINASE 1"/>
    <property type="match status" value="1"/>
</dbReference>
<evidence type="ECO:0000256" key="4">
    <source>
        <dbReference type="SAM" id="MobiDB-lite"/>
    </source>
</evidence>
<comment type="caution">
    <text evidence="6">The sequence shown here is derived from an EMBL/GenBank/DDBJ whole genome shotgun (WGS) entry which is preliminary data.</text>
</comment>
<dbReference type="InterPro" id="IPR050627">
    <property type="entry name" value="Nitroreductase/BluB"/>
</dbReference>
<dbReference type="EMBL" id="JBHLUD010000002">
    <property type="protein sequence ID" value="MFC0541394.1"/>
    <property type="molecule type" value="Genomic_DNA"/>
</dbReference>
<dbReference type="Proteomes" id="UP001589810">
    <property type="component" value="Unassembled WGS sequence"/>
</dbReference>
<accession>A0ABV6MMH6</accession>
<keyword evidence="3" id="KW-0560">Oxidoreductase</keyword>
<gene>
    <name evidence="6" type="ORF">ACFFH7_07855</name>
</gene>
<evidence type="ECO:0000256" key="1">
    <source>
        <dbReference type="ARBA" id="ARBA00022630"/>
    </source>
</evidence>
<dbReference type="InterPro" id="IPR000415">
    <property type="entry name" value="Nitroreductase-like"/>
</dbReference>
<organism evidence="6 7">
    <name type="scientific">Kutzneria chonburiensis</name>
    <dbReference type="NCBI Taxonomy" id="1483604"/>
    <lineage>
        <taxon>Bacteria</taxon>
        <taxon>Bacillati</taxon>
        <taxon>Actinomycetota</taxon>
        <taxon>Actinomycetes</taxon>
        <taxon>Pseudonocardiales</taxon>
        <taxon>Pseudonocardiaceae</taxon>
        <taxon>Kutzneria</taxon>
    </lineage>
</organism>
<evidence type="ECO:0000259" key="5">
    <source>
        <dbReference type="Pfam" id="PF00881"/>
    </source>
</evidence>
<evidence type="ECO:0000256" key="3">
    <source>
        <dbReference type="ARBA" id="ARBA00023002"/>
    </source>
</evidence>
<dbReference type="RefSeq" id="WP_273942600.1">
    <property type="nucleotide sequence ID" value="NZ_CP097263.1"/>
</dbReference>
<name>A0ABV6MMH6_9PSEU</name>
<sequence length="233" mass="26608">MRRHEHPFVPYRPARPSNDDALRRGEDFYRRLDERRSVRWFSSDPVPQQAIELAVRAANTAPSGAHFQPWTFVATDDPSLKRQVRVAAEDEERRFYRERDAPEWHAALARLETDEHKEFLESAPWLVVAFAQKSTPRPDGSLRKNYYVNESVGIACGLFIAALHEMGLATLTHTPNPMAFLAELFGRPATERPYILFPVGYPADDCEVPDLRRKPLSEALVVISQNSESALPR</sequence>
<feature type="domain" description="Nitroreductase" evidence="5">
    <location>
        <begin position="33"/>
        <end position="201"/>
    </location>
</feature>
<reference evidence="6 7" key="1">
    <citation type="submission" date="2024-09" db="EMBL/GenBank/DDBJ databases">
        <authorList>
            <person name="Sun Q."/>
            <person name="Mori K."/>
        </authorList>
    </citation>
    <scope>NUCLEOTIDE SEQUENCE [LARGE SCALE GENOMIC DNA]</scope>
    <source>
        <strain evidence="6 7">TBRC 1432</strain>
    </source>
</reference>
<keyword evidence="1" id="KW-0285">Flavoprotein</keyword>
<dbReference type="SUPFAM" id="SSF55469">
    <property type="entry name" value="FMN-dependent nitroreductase-like"/>
    <property type="match status" value="1"/>
</dbReference>
<dbReference type="InterPro" id="IPR029479">
    <property type="entry name" value="Nitroreductase"/>
</dbReference>
<evidence type="ECO:0000256" key="2">
    <source>
        <dbReference type="ARBA" id="ARBA00022643"/>
    </source>
</evidence>
<protein>
    <submittedName>
        <fullName evidence="6">Nitroreductase family protein</fullName>
    </submittedName>
</protein>
<dbReference type="Gene3D" id="3.40.109.10">
    <property type="entry name" value="NADH Oxidase"/>
    <property type="match status" value="1"/>
</dbReference>
<evidence type="ECO:0000313" key="7">
    <source>
        <dbReference type="Proteomes" id="UP001589810"/>
    </source>
</evidence>
<feature type="region of interest" description="Disordered" evidence="4">
    <location>
        <begin position="1"/>
        <end position="22"/>
    </location>
</feature>
<evidence type="ECO:0000313" key="6">
    <source>
        <dbReference type="EMBL" id="MFC0541394.1"/>
    </source>
</evidence>
<keyword evidence="2" id="KW-0288">FMN</keyword>
<keyword evidence="7" id="KW-1185">Reference proteome</keyword>
<dbReference type="Pfam" id="PF00881">
    <property type="entry name" value="Nitroreductase"/>
    <property type="match status" value="1"/>
</dbReference>
<dbReference type="CDD" id="cd02144">
    <property type="entry name" value="iodotyrosine_dehalogenase"/>
    <property type="match status" value="1"/>
</dbReference>
<dbReference type="PANTHER" id="PTHR23026">
    <property type="entry name" value="NADPH NITROREDUCTASE"/>
    <property type="match status" value="1"/>
</dbReference>
<proteinExistence type="predicted"/>